<dbReference type="InterPro" id="IPR006657">
    <property type="entry name" value="MoPterin_dinucl-bd_dom"/>
</dbReference>
<dbReference type="PANTHER" id="PTHR43105:SF14">
    <property type="entry name" value="FORMATE DEHYDROGENASE H"/>
    <property type="match status" value="1"/>
</dbReference>
<feature type="domain" description="Molybdopterin dinucleotide-binding" evidence="2">
    <location>
        <begin position="3"/>
        <end position="92"/>
    </location>
</feature>
<dbReference type="SUPFAM" id="SSF50692">
    <property type="entry name" value="ADC-like"/>
    <property type="match status" value="1"/>
</dbReference>
<dbReference type="Proteomes" id="UP000036873">
    <property type="component" value="Unassembled WGS sequence"/>
</dbReference>
<comment type="caution">
    <text evidence="3">The sequence shown here is derived from an EMBL/GenBank/DDBJ whole genome shotgun (WGS) entry which is preliminary data.</text>
</comment>
<accession>A0A0L6U4E2</accession>
<evidence type="ECO:0000259" key="2">
    <source>
        <dbReference type="Pfam" id="PF01568"/>
    </source>
</evidence>
<dbReference type="InterPro" id="IPR050123">
    <property type="entry name" value="Prok_molybdopt-oxidoreductase"/>
</dbReference>
<dbReference type="PANTHER" id="PTHR43105">
    <property type="entry name" value="RESPIRATORY NITRATE REDUCTASE"/>
    <property type="match status" value="1"/>
</dbReference>
<keyword evidence="4" id="KW-1185">Reference proteome</keyword>
<evidence type="ECO:0000313" key="4">
    <source>
        <dbReference type="Proteomes" id="UP000036873"/>
    </source>
</evidence>
<protein>
    <recommendedName>
        <fullName evidence="2">Molybdopterin dinucleotide-binding domain-containing protein</fullName>
    </recommendedName>
</protein>
<dbReference type="EMBL" id="LGYO01000004">
    <property type="protein sequence ID" value="KNZ43363.1"/>
    <property type="molecule type" value="Genomic_DNA"/>
</dbReference>
<sequence>MTGNCRTLANLEDEPGWIQMSPEDCEKLKVKEGELIRVSSKRGTTITRVKPTERVKKGATYMTYQWWVGACNELTVPYLDPVSNTPESKYCAINLEKIDDQAWAETSIKESYESIRTSMGIDTAKREWRI</sequence>
<dbReference type="GO" id="GO:0003954">
    <property type="term" value="F:NADH dehydrogenase activity"/>
    <property type="evidence" value="ECO:0007669"/>
    <property type="project" value="TreeGrafter"/>
</dbReference>
<reference evidence="4" key="1">
    <citation type="submission" date="2015-07" db="EMBL/GenBank/DDBJ databases">
        <title>Draft genome sequence of Acetobacterium bakii DSM 8293, a potential psychrophilic chemical producer through syngas fermentation.</title>
        <authorList>
            <person name="Song Y."/>
            <person name="Hwang S."/>
            <person name="Cho B.-K."/>
        </authorList>
    </citation>
    <scope>NUCLEOTIDE SEQUENCE [LARGE SCALE GENOMIC DNA]</scope>
    <source>
        <strain evidence="4">DSM 8239</strain>
    </source>
</reference>
<evidence type="ECO:0000256" key="1">
    <source>
        <dbReference type="ARBA" id="ARBA00023002"/>
    </source>
</evidence>
<dbReference type="AlphaFoldDB" id="A0A0L6U4E2"/>
<dbReference type="InterPro" id="IPR009010">
    <property type="entry name" value="Asp_de-COase-like_dom_sf"/>
</dbReference>
<dbReference type="GO" id="GO:0022904">
    <property type="term" value="P:respiratory electron transport chain"/>
    <property type="evidence" value="ECO:0007669"/>
    <property type="project" value="TreeGrafter"/>
</dbReference>
<name>A0A0L6U4E2_9FIRM</name>
<dbReference type="Gene3D" id="2.40.40.20">
    <property type="match status" value="1"/>
</dbReference>
<proteinExistence type="predicted"/>
<organism evidence="3 4">
    <name type="scientific">Acetobacterium bakii</name>
    <dbReference type="NCBI Taxonomy" id="52689"/>
    <lineage>
        <taxon>Bacteria</taxon>
        <taxon>Bacillati</taxon>
        <taxon>Bacillota</taxon>
        <taxon>Clostridia</taxon>
        <taxon>Eubacteriales</taxon>
        <taxon>Eubacteriaceae</taxon>
        <taxon>Acetobacterium</taxon>
    </lineage>
</organism>
<dbReference type="PATRIC" id="fig|52689.4.peg.2319"/>
<gene>
    <name evidence="3" type="ORF">AKG39_01280</name>
</gene>
<dbReference type="GO" id="GO:0043546">
    <property type="term" value="F:molybdopterin cofactor binding"/>
    <property type="evidence" value="ECO:0007669"/>
    <property type="project" value="InterPro"/>
</dbReference>
<keyword evidence="1" id="KW-0560">Oxidoreductase</keyword>
<dbReference type="STRING" id="52689.AKG39_01280"/>
<evidence type="ECO:0000313" key="3">
    <source>
        <dbReference type="EMBL" id="KNZ43363.1"/>
    </source>
</evidence>
<dbReference type="Pfam" id="PF01568">
    <property type="entry name" value="Molydop_binding"/>
    <property type="match status" value="1"/>
</dbReference>
<dbReference type="GO" id="GO:0016020">
    <property type="term" value="C:membrane"/>
    <property type="evidence" value="ECO:0007669"/>
    <property type="project" value="TreeGrafter"/>
</dbReference>